<reference evidence="1" key="1">
    <citation type="submission" date="2020-03" db="EMBL/GenBank/DDBJ databases">
        <title>A high-quality chromosome-level genome assembly of a woody plant with both climbing and erect habits, Rhamnella rubrinervis.</title>
        <authorList>
            <person name="Lu Z."/>
            <person name="Yang Y."/>
            <person name="Zhu X."/>
            <person name="Sun Y."/>
        </authorList>
    </citation>
    <scope>NUCLEOTIDE SEQUENCE</scope>
    <source>
        <strain evidence="1">BYM</strain>
        <tissue evidence="1">Leaf</tissue>
    </source>
</reference>
<accession>A0A8K0HL82</accession>
<dbReference type="Proteomes" id="UP000796880">
    <property type="component" value="Unassembled WGS sequence"/>
</dbReference>
<protein>
    <submittedName>
        <fullName evidence="1">Uncharacterized protein</fullName>
    </submittedName>
</protein>
<evidence type="ECO:0000313" key="1">
    <source>
        <dbReference type="EMBL" id="KAF3454450.1"/>
    </source>
</evidence>
<dbReference type="EMBL" id="VOIH02000002">
    <property type="protein sequence ID" value="KAF3454450.1"/>
    <property type="molecule type" value="Genomic_DNA"/>
</dbReference>
<organism evidence="1 2">
    <name type="scientific">Rhamnella rubrinervis</name>
    <dbReference type="NCBI Taxonomy" id="2594499"/>
    <lineage>
        <taxon>Eukaryota</taxon>
        <taxon>Viridiplantae</taxon>
        <taxon>Streptophyta</taxon>
        <taxon>Embryophyta</taxon>
        <taxon>Tracheophyta</taxon>
        <taxon>Spermatophyta</taxon>
        <taxon>Magnoliopsida</taxon>
        <taxon>eudicotyledons</taxon>
        <taxon>Gunneridae</taxon>
        <taxon>Pentapetalae</taxon>
        <taxon>rosids</taxon>
        <taxon>fabids</taxon>
        <taxon>Rosales</taxon>
        <taxon>Rhamnaceae</taxon>
        <taxon>rhamnoid group</taxon>
        <taxon>Rhamneae</taxon>
        <taxon>Rhamnella</taxon>
    </lineage>
</organism>
<evidence type="ECO:0000313" key="2">
    <source>
        <dbReference type="Proteomes" id="UP000796880"/>
    </source>
</evidence>
<comment type="caution">
    <text evidence="1">The sequence shown here is derived from an EMBL/GenBank/DDBJ whole genome shotgun (WGS) entry which is preliminary data.</text>
</comment>
<keyword evidence="2" id="KW-1185">Reference proteome</keyword>
<name>A0A8K0HL82_9ROSA</name>
<dbReference type="AlphaFoldDB" id="A0A8K0HL82"/>
<sequence>MSKDSQFWPEHRYFGMKESEELMNIDEVDKRVDEPHYEYLLRAHPKISEARLDSCPLHSMIEEGRMTLHTAASKVSDRRQQVLQIHEDIVEIIRRTALRDVTRFYHNNAEGRHGLLAQSE</sequence>
<proteinExistence type="predicted"/>
<gene>
    <name evidence="1" type="ORF">FNV43_RR04897</name>
</gene>